<dbReference type="Pfam" id="PF00102">
    <property type="entry name" value="Y_phosphatase"/>
    <property type="match status" value="1"/>
</dbReference>
<evidence type="ECO:0000256" key="5">
    <source>
        <dbReference type="ARBA" id="ARBA00022737"/>
    </source>
</evidence>
<reference evidence="18" key="2">
    <citation type="submission" date="2025-08" db="UniProtKB">
        <authorList>
            <consortium name="Ensembl"/>
        </authorList>
    </citation>
    <scope>IDENTIFICATION</scope>
</reference>
<evidence type="ECO:0000313" key="18">
    <source>
        <dbReference type="Ensembl" id="ENSCUSP00005016085.1"/>
    </source>
</evidence>
<dbReference type="InterPro" id="IPR050713">
    <property type="entry name" value="RTP_Phos/Ushers"/>
</dbReference>
<dbReference type="CDD" id="cd00063">
    <property type="entry name" value="FN3"/>
    <property type="match status" value="5"/>
</dbReference>
<evidence type="ECO:0000259" key="15">
    <source>
        <dbReference type="PROSITE" id="PS50055"/>
    </source>
</evidence>
<dbReference type="SUPFAM" id="SSF52799">
    <property type="entry name" value="(Phosphotyrosine protein) phosphatases II"/>
    <property type="match status" value="1"/>
</dbReference>
<dbReference type="InterPro" id="IPR000387">
    <property type="entry name" value="Tyr_Pase_dom"/>
</dbReference>
<dbReference type="InterPro" id="IPR003595">
    <property type="entry name" value="Tyr_Pase_cat"/>
</dbReference>
<sequence length="1483" mass="161168">MLRSISLSFGFASAGTLLNVSVSGHDRSDSLLLSWDEPEGGAKGYLLALSSLGSGMLLQNGSAGPNTTSFWFHGLTPGTRYKIEVTATLACMDTTSQTITAQTSKAPVRNLSLSSGGSSASLRAAWAHGHGQRDGYSLALWHSDSQSLVRNVSLLPSASTFLFDGLLAGSEYALKVSTLAGSSQASTSIHQWTAPSVPSQLRLSPGSSTSLVASWAGAAGAAWLHLELRNLLTQKISTTLSARRGLTSYTFQHLHPGTQYWLGLSAMAGSYSIVGPNATAWTCEYELGDPSFLPAYGPASEPWSPDKALGAQGDFAWTWPKRNTTVGPNTHNFTFLGLSPGTQYFLKVTVLAGPYRSSSHFATEWTCESEVFPVFCRDGTSCPISVARALAVRWDSAPGHRDGYLLSVLEEGSSAPPRNLEAGKDSTNVTVAQLEPGTCYLVRMWAVAGPYLDLFLSDSCVFFLTVPAVPTNLSLTNPGSSSELYTSWSKPPGRRDHYRVTLYSLSTQSRIQVQTLSPDALTTTWTHLEAGSKFAVQVTAVKGSLEASSINITQWTCESDWLGWAQLSVAWEPAAGGRDGYTLTLYHAQLGTVAATASLGRDTHNFTFMGLAPGSKYLLEVASVAGSFRAPAANVSNWTSPSVPQNLSAVAEGNNTMLISWGSVSGQQDDCQLWLRDPRNSSLPRRHSLGRGQVQHLLQGLIPGRNYSVSLSCVAGPYWSSTKPLAVPMEPNPVKDVQCLPESRSLYLNWTSSPGDVEAYEVVTERLSEGPPTSRHTMSIPSSEASLEGLEPNSSYQIVVSTVGMNTLRSQAVTVLCSTAVEPLPPPLRADVFPVEASSTVIISPELFSEENGQIEYYGVIATTNESLLRPTQEIMSSTWYDHYYGTQDSYLAVLIPNPFHQRSSPETWRVPVGTEECGQSRATSPLSMPIIAGIIVGFLLTLAAVFALVYWKQLKASFPLDFVSCRNVHRPVPLQNFKQYYEMKTASANHAFFQEFEELKEVGKEQSKVEAELPANVSKNRYPHVLPYDHSRVKLSQLGEDPHSDYINANFMPGYTSQQEFIATQGPLKKTIEDFWRLVWEQNVCNIIMLTVCMENGRVLCDHYWPSESAPVSYGQVQIHLLTQSSSEEWTIREFKLWHVKRFVSHLHYTAWPDHGIPESTTSIMAFRELVQEHIQSTKEAGPTLVHCSAGVGRTGTFIALDRLLQQMKQEKAVDVFGVVYSLRMNRYLMIQTLVRSLLPLSPGPSLHCIEPCSLPRSCPIPLKSFAQHYAQKAAKSHMGFLREYEVRAVLGRCRGCCHGCGWAGGTMGGADIPRLRCPGHPWVAAGTLGAALVSSLAHRESSQSHSAHMAPWTAALFQRGSAQPGLASVTPLVPCSGDMSQMGTLISLDCLLYQMKAERTVDIFGVTLQLARSCCLMTPTLVGGKKGWWAGWSRVFVLTCLELAASCPLLGAPCCLGACPASAGIYFMLLPHPVALPATKG</sequence>
<keyword evidence="4" id="KW-0732">Signal</keyword>
<dbReference type="Proteomes" id="UP000694563">
    <property type="component" value="Chromosome 25"/>
</dbReference>
<comment type="subcellular location">
    <subcellularLocation>
        <location evidence="1">Membrane</location>
        <topology evidence="1">Single-pass type I membrane protein</topology>
    </subcellularLocation>
</comment>
<feature type="domain" description="Fibronectin type-III" evidence="17">
    <location>
        <begin position="469"/>
        <end position="560"/>
    </location>
</feature>
<dbReference type="PROSITE" id="PS00383">
    <property type="entry name" value="TYR_PHOSPHATASE_1"/>
    <property type="match status" value="1"/>
</dbReference>
<dbReference type="PANTHER" id="PTHR46957">
    <property type="entry name" value="CYTOKINE RECEPTOR"/>
    <property type="match status" value="1"/>
</dbReference>
<dbReference type="InterPro" id="IPR036116">
    <property type="entry name" value="FN3_sf"/>
</dbReference>
<comment type="similarity">
    <text evidence="11">Belongs to the protein-tyrosine phosphatase family. Receptor class 3 subfamily.</text>
</comment>
<evidence type="ECO:0000256" key="9">
    <source>
        <dbReference type="ARBA" id="ARBA00023136"/>
    </source>
</evidence>
<keyword evidence="3 14" id="KW-0812">Transmembrane</keyword>
<dbReference type="InterPro" id="IPR013783">
    <property type="entry name" value="Ig-like_fold"/>
</dbReference>
<evidence type="ECO:0000256" key="12">
    <source>
        <dbReference type="ARBA" id="ARBA00051722"/>
    </source>
</evidence>
<evidence type="ECO:0000256" key="13">
    <source>
        <dbReference type="SAM" id="MobiDB-lite"/>
    </source>
</evidence>
<evidence type="ECO:0000256" key="11">
    <source>
        <dbReference type="ARBA" id="ARBA00025789"/>
    </source>
</evidence>
<keyword evidence="6" id="KW-0378">Hydrolase</keyword>
<dbReference type="Ensembl" id="ENSCUST00005016697.1">
    <property type="protein sequence ID" value="ENSCUSP00005016085.1"/>
    <property type="gene ID" value="ENSCUSG00005010317.1"/>
</dbReference>
<evidence type="ECO:0000256" key="6">
    <source>
        <dbReference type="ARBA" id="ARBA00022801"/>
    </source>
</evidence>
<dbReference type="InterPro" id="IPR016130">
    <property type="entry name" value="Tyr_Pase_AS"/>
</dbReference>
<dbReference type="InterPro" id="IPR000242">
    <property type="entry name" value="PTP_cat"/>
</dbReference>
<evidence type="ECO:0000259" key="17">
    <source>
        <dbReference type="PROSITE" id="PS50853"/>
    </source>
</evidence>
<evidence type="ECO:0000256" key="8">
    <source>
        <dbReference type="ARBA" id="ARBA00022989"/>
    </source>
</evidence>
<keyword evidence="19" id="KW-1185">Reference proteome</keyword>
<evidence type="ECO:0000256" key="14">
    <source>
        <dbReference type="SAM" id="Phobius"/>
    </source>
</evidence>
<evidence type="ECO:0000256" key="10">
    <source>
        <dbReference type="ARBA" id="ARBA00023180"/>
    </source>
</evidence>
<reference evidence="18" key="3">
    <citation type="submission" date="2025-09" db="UniProtKB">
        <authorList>
            <consortium name="Ensembl"/>
        </authorList>
    </citation>
    <scope>IDENTIFICATION</scope>
</reference>
<evidence type="ECO:0000259" key="16">
    <source>
        <dbReference type="PROSITE" id="PS50056"/>
    </source>
</evidence>
<keyword evidence="8 14" id="KW-1133">Transmembrane helix</keyword>
<dbReference type="Gene3D" id="2.60.40.10">
    <property type="entry name" value="Immunoglobulins"/>
    <property type="match status" value="8"/>
</dbReference>
<feature type="transmembrane region" description="Helical" evidence="14">
    <location>
        <begin position="927"/>
        <end position="952"/>
    </location>
</feature>
<evidence type="ECO:0000256" key="7">
    <source>
        <dbReference type="ARBA" id="ARBA00022912"/>
    </source>
</evidence>
<keyword evidence="10" id="KW-0325">Glycoprotein</keyword>
<dbReference type="PROSITE" id="PS50055">
    <property type="entry name" value="TYR_PHOSPHATASE_PTP"/>
    <property type="match status" value="1"/>
</dbReference>
<accession>A0A8C3Y480</accession>
<dbReference type="GO" id="GO:0043235">
    <property type="term" value="C:receptor complex"/>
    <property type="evidence" value="ECO:0007669"/>
    <property type="project" value="TreeGrafter"/>
</dbReference>
<feature type="region of interest" description="Disordered" evidence="13">
    <location>
        <begin position="767"/>
        <end position="788"/>
    </location>
</feature>
<evidence type="ECO:0000256" key="1">
    <source>
        <dbReference type="ARBA" id="ARBA00004479"/>
    </source>
</evidence>
<feature type="domain" description="Fibronectin type-III" evidence="17">
    <location>
        <begin position="16"/>
        <end position="106"/>
    </location>
</feature>
<feature type="domain" description="Tyrosine specific protein phosphatases" evidence="16">
    <location>
        <begin position="1166"/>
        <end position="1239"/>
    </location>
</feature>
<dbReference type="GO" id="GO:0032502">
    <property type="term" value="P:developmental process"/>
    <property type="evidence" value="ECO:0007669"/>
    <property type="project" value="UniProtKB-ARBA"/>
</dbReference>
<dbReference type="InterPro" id="IPR003961">
    <property type="entry name" value="FN3_dom"/>
</dbReference>
<feature type="domain" description="Fibronectin type-III" evidence="17">
    <location>
        <begin position="107"/>
        <end position="196"/>
    </location>
</feature>
<evidence type="ECO:0000256" key="4">
    <source>
        <dbReference type="ARBA" id="ARBA00022729"/>
    </source>
</evidence>
<name>A0A8C3Y480_CATUS</name>
<keyword evidence="5" id="KW-0677">Repeat</keyword>
<keyword evidence="9 14" id="KW-0472">Membrane</keyword>
<feature type="domain" description="Fibronectin type-III" evidence="17">
    <location>
        <begin position="727"/>
        <end position="823"/>
    </location>
</feature>
<dbReference type="InterPro" id="IPR029021">
    <property type="entry name" value="Prot-tyrosine_phosphatase-like"/>
</dbReference>
<dbReference type="SMART" id="SM00404">
    <property type="entry name" value="PTPc_motif"/>
    <property type="match status" value="1"/>
</dbReference>
<dbReference type="PANTHER" id="PTHR46957:SF10">
    <property type="entry name" value="PROTEIN TYROSINE PHOSPHATASE, RECEPTOR TYPE, H"/>
    <property type="match status" value="1"/>
</dbReference>
<feature type="domain" description="Fibronectin type-III" evidence="17">
    <location>
        <begin position="375"/>
        <end position="468"/>
    </location>
</feature>
<protein>
    <recommendedName>
        <fullName evidence="2">protein-tyrosine-phosphatase</fullName>
        <ecNumber evidence="2">3.1.3.48</ecNumber>
    </recommendedName>
</protein>
<dbReference type="Gene3D" id="3.90.190.10">
    <property type="entry name" value="Protein tyrosine phosphatase superfamily"/>
    <property type="match status" value="1"/>
</dbReference>
<dbReference type="PRINTS" id="PR00700">
    <property type="entry name" value="PRTYPHPHTASE"/>
</dbReference>
<evidence type="ECO:0000256" key="3">
    <source>
        <dbReference type="ARBA" id="ARBA00022692"/>
    </source>
</evidence>
<dbReference type="EC" id="3.1.3.48" evidence="2"/>
<keyword evidence="7" id="KW-0904">Protein phosphatase</keyword>
<dbReference type="GO" id="GO:0016020">
    <property type="term" value="C:membrane"/>
    <property type="evidence" value="ECO:0007669"/>
    <property type="project" value="UniProtKB-SubCell"/>
</dbReference>
<dbReference type="SUPFAM" id="SSF49265">
    <property type="entry name" value="Fibronectin type III"/>
    <property type="match status" value="8"/>
</dbReference>
<dbReference type="FunFam" id="3.90.190.10:FF:000009">
    <property type="entry name" value="Receptor-type tyrosine-protein phosphatase beta"/>
    <property type="match status" value="1"/>
</dbReference>
<feature type="domain" description="Fibronectin type-III" evidence="17">
    <location>
        <begin position="197"/>
        <end position="290"/>
    </location>
</feature>
<reference evidence="18" key="1">
    <citation type="submission" date="2020-10" db="EMBL/GenBank/DDBJ databases">
        <title>Catharus ustulatus (Swainson's thrush) genome, bCatUst1, primary haplotype v2.</title>
        <authorList>
            <person name="Delmore K."/>
            <person name="Vafadar M."/>
            <person name="Formenti G."/>
            <person name="Chow W."/>
            <person name="Pelan S."/>
            <person name="Howe K."/>
            <person name="Rhie A."/>
            <person name="Mountcastle J."/>
            <person name="Haase B."/>
            <person name="Fedrigo O."/>
            <person name="Jarvis E.D."/>
        </authorList>
    </citation>
    <scope>NUCLEOTIDE SEQUENCE [LARGE SCALE GENOMIC DNA]</scope>
</reference>
<dbReference type="PROSITE" id="PS50853">
    <property type="entry name" value="FN3"/>
    <property type="match status" value="6"/>
</dbReference>
<proteinExistence type="inferred from homology"/>
<organism evidence="18 19">
    <name type="scientific">Catharus ustulatus</name>
    <name type="common">Russet-backed thrush</name>
    <name type="synonym">Hylocichla ustulatus</name>
    <dbReference type="NCBI Taxonomy" id="91951"/>
    <lineage>
        <taxon>Eukaryota</taxon>
        <taxon>Metazoa</taxon>
        <taxon>Chordata</taxon>
        <taxon>Craniata</taxon>
        <taxon>Vertebrata</taxon>
        <taxon>Euteleostomi</taxon>
        <taxon>Archelosauria</taxon>
        <taxon>Archosauria</taxon>
        <taxon>Dinosauria</taxon>
        <taxon>Saurischia</taxon>
        <taxon>Theropoda</taxon>
        <taxon>Coelurosauria</taxon>
        <taxon>Aves</taxon>
        <taxon>Neognathae</taxon>
        <taxon>Neoaves</taxon>
        <taxon>Telluraves</taxon>
        <taxon>Australaves</taxon>
        <taxon>Passeriformes</taxon>
        <taxon>Turdidae</taxon>
        <taxon>Catharus</taxon>
    </lineage>
</organism>
<dbReference type="SMART" id="SM00060">
    <property type="entry name" value="FN3"/>
    <property type="match status" value="9"/>
</dbReference>
<dbReference type="FunFam" id="2.60.40.10:FF:000369">
    <property type="entry name" value="Protein tyrosine phosphatase, receptor type B"/>
    <property type="match status" value="2"/>
</dbReference>
<feature type="compositionally biased region" description="Polar residues" evidence="13">
    <location>
        <begin position="774"/>
        <end position="785"/>
    </location>
</feature>
<dbReference type="Pfam" id="PF00041">
    <property type="entry name" value="fn3"/>
    <property type="match status" value="3"/>
</dbReference>
<feature type="domain" description="Tyrosine-protein phosphatase" evidence="15">
    <location>
        <begin position="993"/>
        <end position="1234"/>
    </location>
</feature>
<dbReference type="SMART" id="SM00194">
    <property type="entry name" value="PTPc"/>
    <property type="match status" value="1"/>
</dbReference>
<comment type="catalytic activity">
    <reaction evidence="12">
        <text>O-phospho-L-tyrosyl-[protein] + H2O = L-tyrosyl-[protein] + phosphate</text>
        <dbReference type="Rhea" id="RHEA:10684"/>
        <dbReference type="Rhea" id="RHEA-COMP:10136"/>
        <dbReference type="Rhea" id="RHEA-COMP:20101"/>
        <dbReference type="ChEBI" id="CHEBI:15377"/>
        <dbReference type="ChEBI" id="CHEBI:43474"/>
        <dbReference type="ChEBI" id="CHEBI:46858"/>
        <dbReference type="ChEBI" id="CHEBI:61978"/>
        <dbReference type="EC" id="3.1.3.48"/>
    </reaction>
</comment>
<evidence type="ECO:0000313" key="19">
    <source>
        <dbReference type="Proteomes" id="UP000694563"/>
    </source>
</evidence>
<evidence type="ECO:0000256" key="2">
    <source>
        <dbReference type="ARBA" id="ARBA00013064"/>
    </source>
</evidence>
<dbReference type="PROSITE" id="PS50056">
    <property type="entry name" value="TYR_PHOSPHATASE_2"/>
    <property type="match status" value="1"/>
</dbReference>
<dbReference type="InterPro" id="IPR041201">
    <property type="entry name" value="PTPRJ_TM"/>
</dbReference>
<dbReference type="GO" id="GO:0004725">
    <property type="term" value="F:protein tyrosine phosphatase activity"/>
    <property type="evidence" value="ECO:0007669"/>
    <property type="project" value="UniProtKB-EC"/>
</dbReference>
<dbReference type="Pfam" id="PF18861">
    <property type="entry name" value="PTP_tm"/>
    <property type="match status" value="1"/>
</dbReference>